<protein>
    <recommendedName>
        <fullName evidence="3">ACB domain-containing protein</fullName>
    </recommendedName>
</protein>
<keyword evidence="2" id="KW-1185">Reference proteome</keyword>
<reference evidence="1 2" key="1">
    <citation type="submission" date="2014-11" db="EMBL/GenBank/DDBJ databases">
        <authorList>
            <person name="Zhu J."/>
            <person name="Qi W."/>
            <person name="Song R."/>
        </authorList>
    </citation>
    <scope>NUCLEOTIDE SEQUENCE [LARGE SCALE GENOMIC DNA]</scope>
</reference>
<dbReference type="EMBL" id="CDMY01000189">
    <property type="protein sequence ID" value="CEL93745.1"/>
    <property type="molecule type" value="Genomic_DNA"/>
</dbReference>
<dbReference type="VEuPathDB" id="CryptoDB:Vbra_7082"/>
<dbReference type="Proteomes" id="UP000041254">
    <property type="component" value="Unassembled WGS sequence"/>
</dbReference>
<evidence type="ECO:0000313" key="1">
    <source>
        <dbReference type="EMBL" id="CEL93745.1"/>
    </source>
</evidence>
<sequence>MAGLPVWRLYCRYFGGDLNTHLNVHSVLDLALRRSFSSSQRAEFVSADEAKVRYVEALNKMYPSWNEHAERLGRAVQWAERRKQRGGLYR</sequence>
<evidence type="ECO:0000313" key="2">
    <source>
        <dbReference type="Proteomes" id="UP000041254"/>
    </source>
</evidence>
<dbReference type="InParanoid" id="A0A0G4ECP4"/>
<dbReference type="AlphaFoldDB" id="A0A0G4ECP4"/>
<dbReference type="OrthoDB" id="241648at2759"/>
<gene>
    <name evidence="1" type="ORF">Vbra_7082</name>
</gene>
<proteinExistence type="predicted"/>
<accession>A0A0G4ECP4</accession>
<evidence type="ECO:0008006" key="3">
    <source>
        <dbReference type="Google" id="ProtNLM"/>
    </source>
</evidence>
<name>A0A0G4ECP4_VITBC</name>
<organism evidence="1 2">
    <name type="scientific">Vitrella brassicaformis (strain CCMP3155)</name>
    <dbReference type="NCBI Taxonomy" id="1169540"/>
    <lineage>
        <taxon>Eukaryota</taxon>
        <taxon>Sar</taxon>
        <taxon>Alveolata</taxon>
        <taxon>Colpodellida</taxon>
        <taxon>Vitrellaceae</taxon>
        <taxon>Vitrella</taxon>
    </lineage>
</organism>